<evidence type="ECO:0000313" key="2">
    <source>
        <dbReference type="EMBL" id="KAK3888187.1"/>
    </source>
</evidence>
<feature type="region of interest" description="Disordered" evidence="1">
    <location>
        <begin position="49"/>
        <end position="79"/>
    </location>
</feature>
<gene>
    <name evidence="2" type="ORF">Pcinc_007718</name>
</gene>
<sequence>MEKHADLLTKEAWEELTAHANWLLHTQQGSKGSCLERTGPRLEQMETNLSLPSKVATPSGAEETGNLSSPRSDNSPLVSNGALVLLNTEQVNRPDATQSHLSHQEWVAYIR</sequence>
<feature type="compositionally biased region" description="Polar residues" evidence="1">
    <location>
        <begin position="65"/>
        <end position="78"/>
    </location>
</feature>
<dbReference type="EMBL" id="JAWQEG010000579">
    <property type="protein sequence ID" value="KAK3888187.1"/>
    <property type="molecule type" value="Genomic_DNA"/>
</dbReference>
<protein>
    <submittedName>
        <fullName evidence="2">Uncharacterized protein</fullName>
    </submittedName>
</protein>
<organism evidence="2 3">
    <name type="scientific">Petrolisthes cinctipes</name>
    <name type="common">Flat porcelain crab</name>
    <dbReference type="NCBI Taxonomy" id="88211"/>
    <lineage>
        <taxon>Eukaryota</taxon>
        <taxon>Metazoa</taxon>
        <taxon>Ecdysozoa</taxon>
        <taxon>Arthropoda</taxon>
        <taxon>Crustacea</taxon>
        <taxon>Multicrustacea</taxon>
        <taxon>Malacostraca</taxon>
        <taxon>Eumalacostraca</taxon>
        <taxon>Eucarida</taxon>
        <taxon>Decapoda</taxon>
        <taxon>Pleocyemata</taxon>
        <taxon>Anomura</taxon>
        <taxon>Galatheoidea</taxon>
        <taxon>Porcellanidae</taxon>
        <taxon>Petrolisthes</taxon>
    </lineage>
</organism>
<evidence type="ECO:0000313" key="3">
    <source>
        <dbReference type="Proteomes" id="UP001286313"/>
    </source>
</evidence>
<dbReference type="Proteomes" id="UP001286313">
    <property type="component" value="Unassembled WGS sequence"/>
</dbReference>
<dbReference type="AlphaFoldDB" id="A0AAE1KY90"/>
<reference evidence="2" key="1">
    <citation type="submission" date="2023-10" db="EMBL/GenBank/DDBJ databases">
        <title>Genome assemblies of two species of porcelain crab, Petrolisthes cinctipes and Petrolisthes manimaculis (Anomura: Porcellanidae).</title>
        <authorList>
            <person name="Angst P."/>
        </authorList>
    </citation>
    <scope>NUCLEOTIDE SEQUENCE</scope>
    <source>
        <strain evidence="2">PB745_01</strain>
        <tissue evidence="2">Gill</tissue>
    </source>
</reference>
<keyword evidence="3" id="KW-1185">Reference proteome</keyword>
<name>A0AAE1KY90_PETCI</name>
<accession>A0AAE1KY90</accession>
<evidence type="ECO:0000256" key="1">
    <source>
        <dbReference type="SAM" id="MobiDB-lite"/>
    </source>
</evidence>
<proteinExistence type="predicted"/>
<comment type="caution">
    <text evidence="2">The sequence shown here is derived from an EMBL/GenBank/DDBJ whole genome shotgun (WGS) entry which is preliminary data.</text>
</comment>